<dbReference type="AlphaFoldDB" id="A0A6A5X3G8"/>
<keyword evidence="3" id="KW-1185">Reference proteome</keyword>
<proteinExistence type="predicted"/>
<evidence type="ECO:0000256" key="1">
    <source>
        <dbReference type="SAM" id="MobiDB-lite"/>
    </source>
</evidence>
<dbReference type="OrthoDB" id="3797581at2759"/>
<evidence type="ECO:0000313" key="3">
    <source>
        <dbReference type="Proteomes" id="UP000799779"/>
    </source>
</evidence>
<protein>
    <submittedName>
        <fullName evidence="2">Uncharacterized protein</fullName>
    </submittedName>
</protein>
<dbReference type="Proteomes" id="UP000799779">
    <property type="component" value="Unassembled WGS sequence"/>
</dbReference>
<organism evidence="2 3">
    <name type="scientific">Amniculicola lignicola CBS 123094</name>
    <dbReference type="NCBI Taxonomy" id="1392246"/>
    <lineage>
        <taxon>Eukaryota</taxon>
        <taxon>Fungi</taxon>
        <taxon>Dikarya</taxon>
        <taxon>Ascomycota</taxon>
        <taxon>Pezizomycotina</taxon>
        <taxon>Dothideomycetes</taxon>
        <taxon>Pleosporomycetidae</taxon>
        <taxon>Pleosporales</taxon>
        <taxon>Amniculicolaceae</taxon>
        <taxon>Amniculicola</taxon>
    </lineage>
</organism>
<feature type="region of interest" description="Disordered" evidence="1">
    <location>
        <begin position="132"/>
        <end position="177"/>
    </location>
</feature>
<dbReference type="EMBL" id="ML977557">
    <property type="protein sequence ID" value="KAF2007455.1"/>
    <property type="molecule type" value="Genomic_DNA"/>
</dbReference>
<evidence type="ECO:0000313" key="2">
    <source>
        <dbReference type="EMBL" id="KAF2007455.1"/>
    </source>
</evidence>
<accession>A0A6A5X3G8</accession>
<gene>
    <name evidence="2" type="ORF">P154DRAFT_529070</name>
</gene>
<reference evidence="2" key="1">
    <citation type="journal article" date="2020" name="Stud. Mycol.">
        <title>101 Dothideomycetes genomes: a test case for predicting lifestyles and emergence of pathogens.</title>
        <authorList>
            <person name="Haridas S."/>
            <person name="Albert R."/>
            <person name="Binder M."/>
            <person name="Bloem J."/>
            <person name="Labutti K."/>
            <person name="Salamov A."/>
            <person name="Andreopoulos B."/>
            <person name="Baker S."/>
            <person name="Barry K."/>
            <person name="Bills G."/>
            <person name="Bluhm B."/>
            <person name="Cannon C."/>
            <person name="Castanera R."/>
            <person name="Culley D."/>
            <person name="Daum C."/>
            <person name="Ezra D."/>
            <person name="Gonzalez J."/>
            <person name="Henrissat B."/>
            <person name="Kuo A."/>
            <person name="Liang C."/>
            <person name="Lipzen A."/>
            <person name="Lutzoni F."/>
            <person name="Magnuson J."/>
            <person name="Mondo S."/>
            <person name="Nolan M."/>
            <person name="Ohm R."/>
            <person name="Pangilinan J."/>
            <person name="Park H.-J."/>
            <person name="Ramirez L."/>
            <person name="Alfaro M."/>
            <person name="Sun H."/>
            <person name="Tritt A."/>
            <person name="Yoshinaga Y."/>
            <person name="Zwiers L.-H."/>
            <person name="Turgeon B."/>
            <person name="Goodwin S."/>
            <person name="Spatafora J."/>
            <person name="Crous P."/>
            <person name="Grigoriev I."/>
        </authorList>
    </citation>
    <scope>NUCLEOTIDE SEQUENCE</scope>
    <source>
        <strain evidence="2">CBS 123094</strain>
    </source>
</reference>
<name>A0A6A5X3G8_9PLEO</name>
<feature type="compositionally biased region" description="Polar residues" evidence="1">
    <location>
        <begin position="132"/>
        <end position="146"/>
    </location>
</feature>
<sequence>MKELISNPGVKFWLFQLDGKLTYSLTLNNKPPKEYELADSDFEGVHAHVKGEDDHDSAIHTLGTDASGVGVSIRLIKNDGTLRMEFLGNDGGVAHWSFNGLEKVGGGTSTGTQTPNWGGYFGIQTGFGANTGNQTHTISANRGQNISSSGETGTGGDDLALGQKRKATDTRPPNKLARTKKNEDAWPRFLFMRGKRISPGWKGQTGLLCIDVQTVRVWYEGSHGCEHTAIEEKRYVDLRKDTLRVEYALHAGAEHCRLALYHHDSTGPKYRKSFVFTLDHFPATCPIYGNNDGMPNNQEIMYPNATIIADALVHCIDITSRREPVHDPEAELAYRQKFDIFLQPVGIANGQNGVKTYTLKKKENIHEWQDIHKKEKARVSRYKQYRKMVLTACSVPEAEPLVIFGTN</sequence>